<reference evidence="4" key="1">
    <citation type="submission" date="2025-08" db="UniProtKB">
        <authorList>
            <consortium name="RefSeq"/>
        </authorList>
    </citation>
    <scope>IDENTIFICATION</scope>
    <source>
        <strain evidence="4">Tuebingen</strain>
        <tissue evidence="4">Fibroblasts and whole tissue</tissue>
    </source>
</reference>
<dbReference type="AlphaFoldDB" id="A0A8M1Q6U3"/>
<evidence type="ECO:0000313" key="4">
    <source>
        <dbReference type="RefSeq" id="XP_001332072.3"/>
    </source>
</evidence>
<dbReference type="GeneID" id="792894"/>
<evidence type="ECO:0000256" key="2">
    <source>
        <dbReference type="SAM" id="MobiDB-lite"/>
    </source>
</evidence>
<gene>
    <name evidence="4" type="primary">LOC792894</name>
</gene>
<accession>A0A8M1Q6U3</accession>
<keyword evidence="1" id="KW-0175">Coiled coil</keyword>
<dbReference type="RefSeq" id="XP_073791300.1">
    <property type="nucleotide sequence ID" value="XM_073935199.1"/>
</dbReference>
<feature type="compositionally biased region" description="Low complexity" evidence="2">
    <location>
        <begin position="571"/>
        <end position="582"/>
    </location>
</feature>
<keyword evidence="3" id="KW-1185">Reference proteome</keyword>
<name>A0A8M1Q6U3_DANRE</name>
<evidence type="ECO:0000256" key="1">
    <source>
        <dbReference type="SAM" id="Coils"/>
    </source>
</evidence>
<dbReference type="RefSeq" id="XP_073791302.1">
    <property type="nucleotide sequence ID" value="XM_073935201.1"/>
</dbReference>
<feature type="region of interest" description="Disordered" evidence="2">
    <location>
        <begin position="215"/>
        <end position="271"/>
    </location>
</feature>
<dbReference type="RefSeq" id="XP_073791301.1">
    <property type="nucleotide sequence ID" value="XM_073935200.1"/>
</dbReference>
<organism evidence="3 4">
    <name type="scientific">Danio rerio</name>
    <name type="common">Zebrafish</name>
    <name type="synonym">Brachydanio rerio</name>
    <dbReference type="NCBI Taxonomy" id="7955"/>
    <lineage>
        <taxon>Eukaryota</taxon>
        <taxon>Metazoa</taxon>
        <taxon>Chordata</taxon>
        <taxon>Craniata</taxon>
        <taxon>Vertebrata</taxon>
        <taxon>Euteleostomi</taxon>
        <taxon>Actinopterygii</taxon>
        <taxon>Neopterygii</taxon>
        <taxon>Teleostei</taxon>
        <taxon>Ostariophysi</taxon>
        <taxon>Cypriniformes</taxon>
        <taxon>Danionidae</taxon>
        <taxon>Danioninae</taxon>
        <taxon>Danio</taxon>
    </lineage>
</organism>
<feature type="region of interest" description="Disordered" evidence="2">
    <location>
        <begin position="476"/>
        <end position="590"/>
    </location>
</feature>
<protein>
    <recommendedName>
        <fullName evidence="5">Crestin</fullName>
    </recommendedName>
</protein>
<evidence type="ECO:0008006" key="5">
    <source>
        <dbReference type="Google" id="ProtNLM"/>
    </source>
</evidence>
<proteinExistence type="predicted"/>
<dbReference type="Proteomes" id="UP000000437">
    <property type="component" value="Chromosome 21"/>
</dbReference>
<dbReference type="OrthoDB" id="8936501at2759"/>
<dbReference type="RefSeq" id="XP_001332072.3">
    <property type="nucleotide sequence ID" value="XM_001332036.8"/>
</dbReference>
<evidence type="ECO:0000313" key="3">
    <source>
        <dbReference type="Proteomes" id="UP000000437"/>
    </source>
</evidence>
<feature type="compositionally biased region" description="Basic and acidic residues" evidence="2">
    <location>
        <begin position="503"/>
        <end position="534"/>
    </location>
</feature>
<feature type="compositionally biased region" description="Polar residues" evidence="2">
    <location>
        <begin position="535"/>
        <end position="544"/>
    </location>
</feature>
<feature type="coiled-coil region" evidence="1">
    <location>
        <begin position="84"/>
        <end position="199"/>
    </location>
</feature>
<dbReference type="GlyGen" id="A0A8M1Q6U3">
    <property type="glycosylation" value="1 site"/>
</dbReference>
<sequence>MAHPKDPVGHWKDLETWLSVVTGSLLPKAAETLQPLTQNQLDENIDSIMKQDPSQSFNHKELAKITGTLSHTLIATLKLSDRHASQLQHKLTRLQARTEQLELEAQERLEQPNEMDEGTKEEIDKLQEALTAITEQREQARADRADVANKLDYAEQLLKEAKVDLRDKKARIKALETHLSEARHEIDRLMQEVDDIKEESASELRHAYALRYEPPKTRCAPASPLPSRTGSPVPELSPTERGEKPCRRSSPTPSEEPYLTPQRREPVIASHRTSYSLDLKDLDKLARNIGKFTPSVSGGLEVHAYLQDIDFHLEMRPNVSDKERLYLLRATSSTEVRSFLDRQPARVKNDYRLLQEALIREFANPESDQGLLSALETKQARNESPHAYYNRLRQAFFGTRNEPNMEEDLNFKILFLRNFHPAVSQHLGVLACPRTMSIQQLRDLTQKAHDKQKMVLEKNTKTATVLAFNTQNPELALEDAQRPNSVRPPSPAWNASSSNRQRNSYDDTRPKQRNSHWDGPRGQRRSPEHHRERNQWGSNKSWSPSKGRHQKPGSSSPRSQRRYSKNFHPDNAQNQSQQEENAPPGFDPQELVKLMMKEFLKCIEEDRKREKEKADSA</sequence>